<dbReference type="GO" id="GO:0000932">
    <property type="term" value="C:P-body"/>
    <property type="evidence" value="ECO:0007669"/>
    <property type="project" value="UniProtKB-SubCell"/>
</dbReference>
<keyword evidence="5" id="KW-0963">Cytoplasm</keyword>
<comment type="subcellular location">
    <subcellularLocation>
        <location evidence="2">Cytoplasm</location>
        <location evidence="2">P-body</location>
    </subcellularLocation>
</comment>
<evidence type="ECO:0000256" key="7">
    <source>
        <dbReference type="ARBA" id="ARBA00022723"/>
    </source>
</evidence>
<dbReference type="Proteomes" id="UP001497382">
    <property type="component" value="Unassembled WGS sequence"/>
</dbReference>
<dbReference type="GO" id="GO:0003725">
    <property type="term" value="F:double-stranded RNA binding"/>
    <property type="evidence" value="ECO:0007669"/>
    <property type="project" value="TreeGrafter"/>
</dbReference>
<reference evidence="16 17" key="1">
    <citation type="submission" date="2024-04" db="EMBL/GenBank/DDBJ databases">
        <authorList>
            <person name="Rising A."/>
            <person name="Reimegard J."/>
            <person name="Sonavane S."/>
            <person name="Akerstrom W."/>
            <person name="Nylinder S."/>
            <person name="Hedman E."/>
            <person name="Kallberg Y."/>
        </authorList>
    </citation>
    <scope>NUCLEOTIDE SEQUENCE [LARGE SCALE GENOMIC DNA]</scope>
</reference>
<dbReference type="PROSITE" id="PS50103">
    <property type="entry name" value="ZF_C3H1"/>
    <property type="match status" value="1"/>
</dbReference>
<gene>
    <name evidence="16" type="ORF">LARSCL_LOCUS355</name>
</gene>
<evidence type="ECO:0000256" key="13">
    <source>
        <dbReference type="SAM" id="MobiDB-lite"/>
    </source>
</evidence>
<dbReference type="GO" id="GO:0003729">
    <property type="term" value="F:mRNA binding"/>
    <property type="evidence" value="ECO:0007669"/>
    <property type="project" value="TreeGrafter"/>
</dbReference>
<dbReference type="Pfam" id="PF21206">
    <property type="entry name" value="Roquin_1_2-like_ROQ"/>
    <property type="match status" value="1"/>
</dbReference>
<keyword evidence="12" id="KW-0175">Coiled coil</keyword>
<dbReference type="GO" id="GO:0061630">
    <property type="term" value="F:ubiquitin protein ligase activity"/>
    <property type="evidence" value="ECO:0007669"/>
    <property type="project" value="UniProtKB-EC"/>
</dbReference>
<accession>A0AAV1YR24</accession>
<sequence length="1058" mass="116376">MPVQAPQWTDFLSCLICYNEFECNVRRPISLGCGHTMCKSCLSKLQRKQCPFDQTAINTDINQLPENYALLQLVGGRIPEKPPSVVPLVSKEDYKHYLEAKKCVEELALYLKSPTPGVANGILQNSPLSRPMQRKLVTLINCQLVEEEGRTRGMRAARSLGERSVTELILQHQNPQQLSANLWAAVRARGCQFLGPAMQEEVLKLVLLALEDGSALSRKVLVMFVVQRLAPHFPQASKTSIGHVVQLLYRASCFKVSKREGDSSLMQLKEEFRTYEALRREHDAQIVQIATEAGLRIAPEQWSSLLYGDTAHKSHMQSIIDKLQTPQSFSQSVQELVIALQRTGDPGNLSVLRPYLELLAGIDPSPDAPPPQWEDLKHAQEAARIVVKGLVDFVQNFGNRKLQEDRLSLNAKYKTSMCRDLTQRRNCPRGLNCTFAHSQEELEKFRAKSKRNAGGRTSGSSMRSPNSDNSTCGRKDDTSACNSSPLSLNSHSNSNAALSSPDCGISGYIYDGSFLAEAPSCETEANLSENSSNTHICSVQVSNRCSLSGPASHLDAHPSLQTSHMLNPESPAFQPLAKKSPQVLSMQPSYQTLSTTILGVIPTAIAGLPAAKLKLSSKCLSQSSVRSSSCLSACDTSFSSSIPCLQSVCHMSTIQPKDLDPSVQCKSSMKNQLESQSLAALQQRKKQLLAQLDKAKLSKVSCPDPTKNGNISSSDVATSYCILKTMDDGNAVSYYSPWTSASVFPYGSSTHCTNSDYSNSLNSSCSEANSTASKDDVENGLLEMDFSNCALFCPSDKDEFIPFDPPLVSKYGPISRCSKSLIRGPAPIQVNAVSQMGELTSPTSAVRHPLPSASLAPSFYATNTSGFTVPVAIIPEQYLPVVKSASVVVPVAVDCSVCLPNESELLRISNADLTKGFKPNEECIHDDNLCQMELQTKELNTQLLKEELWEVQKTIDEKELNILKDGTRYPDHPYMQKYDLKIGGTVPTSIGPWPSQTLENIPFKPSEAEYEIKVGEEINELEQQWLEVLQQEEDDVWIEENDDSTNRPKNNIQGLNCC</sequence>
<keyword evidence="9 11" id="KW-0862">Zinc</keyword>
<evidence type="ECO:0000256" key="3">
    <source>
        <dbReference type="ARBA" id="ARBA00004906"/>
    </source>
</evidence>
<dbReference type="FunFam" id="4.10.1000.10:FF:000004">
    <property type="entry name" value="roquin-1 isoform X2"/>
    <property type="match status" value="1"/>
</dbReference>
<proteinExistence type="predicted"/>
<keyword evidence="6" id="KW-0808">Transferase</keyword>
<dbReference type="Pfam" id="PF18386">
    <property type="entry name" value="ROQ_II"/>
    <property type="match status" value="1"/>
</dbReference>
<evidence type="ECO:0000259" key="15">
    <source>
        <dbReference type="PROSITE" id="PS50103"/>
    </source>
</evidence>
<dbReference type="Gene3D" id="1.20.120.1790">
    <property type="match status" value="1"/>
</dbReference>
<evidence type="ECO:0000256" key="10">
    <source>
        <dbReference type="ARBA" id="ARBA00022884"/>
    </source>
</evidence>
<dbReference type="InterPro" id="IPR017907">
    <property type="entry name" value="Znf_RING_CS"/>
</dbReference>
<dbReference type="GO" id="GO:0010494">
    <property type="term" value="C:cytoplasmic stress granule"/>
    <property type="evidence" value="ECO:0007669"/>
    <property type="project" value="TreeGrafter"/>
</dbReference>
<comment type="caution">
    <text evidence="16">The sequence shown here is derived from an EMBL/GenBank/DDBJ whole genome shotgun (WGS) entry which is preliminary data.</text>
</comment>
<dbReference type="InterPro" id="IPR001841">
    <property type="entry name" value="Znf_RING"/>
</dbReference>
<comment type="catalytic activity">
    <reaction evidence="1">
        <text>S-ubiquitinyl-[E2 ubiquitin-conjugating enzyme]-L-cysteine + [acceptor protein]-L-lysine = [E2 ubiquitin-conjugating enzyme]-L-cysteine + N(6)-ubiquitinyl-[acceptor protein]-L-lysine.</text>
        <dbReference type="EC" id="2.3.2.27"/>
    </reaction>
</comment>
<dbReference type="PROSITE" id="PS50089">
    <property type="entry name" value="ZF_RING_2"/>
    <property type="match status" value="1"/>
</dbReference>
<dbReference type="SMART" id="SM00184">
    <property type="entry name" value="RING"/>
    <property type="match status" value="1"/>
</dbReference>
<dbReference type="FunFam" id="1.20.120.1790:FF:000001">
    <property type="entry name" value="roquin-1 isoform X1"/>
    <property type="match status" value="1"/>
</dbReference>
<dbReference type="PANTHER" id="PTHR13139">
    <property type="entry name" value="RING FINGER AND CCCH-TYPE ZINC FINGER DOMAIN-CONTAINING PROTEIN"/>
    <property type="match status" value="1"/>
</dbReference>
<dbReference type="InterPro" id="IPR013083">
    <property type="entry name" value="Znf_RING/FYVE/PHD"/>
</dbReference>
<protein>
    <recommendedName>
        <fullName evidence="4">RING-type E3 ubiquitin transferase</fullName>
        <ecNumber evidence="4">2.3.2.27</ecNumber>
    </recommendedName>
</protein>
<dbReference type="SUPFAM" id="SSF57850">
    <property type="entry name" value="RING/U-box"/>
    <property type="match status" value="1"/>
</dbReference>
<evidence type="ECO:0000256" key="6">
    <source>
        <dbReference type="ARBA" id="ARBA00022679"/>
    </source>
</evidence>
<feature type="compositionally biased region" description="Polar residues" evidence="13">
    <location>
        <begin position="458"/>
        <end position="472"/>
    </location>
</feature>
<evidence type="ECO:0000256" key="4">
    <source>
        <dbReference type="ARBA" id="ARBA00012483"/>
    </source>
</evidence>
<dbReference type="GO" id="GO:0035613">
    <property type="term" value="F:RNA stem-loop binding"/>
    <property type="evidence" value="ECO:0007669"/>
    <property type="project" value="TreeGrafter"/>
</dbReference>
<evidence type="ECO:0000256" key="12">
    <source>
        <dbReference type="SAM" id="Coils"/>
    </source>
</evidence>
<evidence type="ECO:0000313" key="17">
    <source>
        <dbReference type="Proteomes" id="UP001497382"/>
    </source>
</evidence>
<dbReference type="InterPro" id="IPR000571">
    <property type="entry name" value="Znf_CCCH"/>
</dbReference>
<dbReference type="Gene3D" id="3.30.40.10">
    <property type="entry name" value="Zinc/RING finger domain, C3HC4 (zinc finger)"/>
    <property type="match status" value="1"/>
</dbReference>
<keyword evidence="10" id="KW-0694">RNA-binding</keyword>
<evidence type="ECO:0000259" key="14">
    <source>
        <dbReference type="PROSITE" id="PS50089"/>
    </source>
</evidence>
<feature type="domain" description="RING-type" evidence="14">
    <location>
        <begin position="14"/>
        <end position="54"/>
    </location>
</feature>
<dbReference type="InterPro" id="IPR048575">
    <property type="entry name" value="Roquin_1_2-like_ROQ"/>
</dbReference>
<dbReference type="EMBL" id="CAXIEN010000002">
    <property type="protein sequence ID" value="CAL1261375.1"/>
    <property type="molecule type" value="Genomic_DNA"/>
</dbReference>
<dbReference type="GO" id="GO:0000209">
    <property type="term" value="P:protein polyubiquitination"/>
    <property type="evidence" value="ECO:0007669"/>
    <property type="project" value="TreeGrafter"/>
</dbReference>
<dbReference type="GO" id="GO:0008270">
    <property type="term" value="F:zinc ion binding"/>
    <property type="evidence" value="ECO:0007669"/>
    <property type="project" value="UniProtKB-KW"/>
</dbReference>
<feature type="region of interest" description="Disordered" evidence="13">
    <location>
        <begin position="444"/>
        <end position="477"/>
    </location>
</feature>
<feature type="zinc finger region" description="C3H1-type" evidence="11">
    <location>
        <begin position="412"/>
        <end position="440"/>
    </location>
</feature>
<dbReference type="GO" id="GO:0006511">
    <property type="term" value="P:ubiquitin-dependent protein catabolic process"/>
    <property type="evidence" value="ECO:0007669"/>
    <property type="project" value="TreeGrafter"/>
</dbReference>
<comment type="pathway">
    <text evidence="3">Protein modification; protein ubiquitination.</text>
</comment>
<evidence type="ECO:0000256" key="5">
    <source>
        <dbReference type="ARBA" id="ARBA00022490"/>
    </source>
</evidence>
<evidence type="ECO:0000256" key="1">
    <source>
        <dbReference type="ARBA" id="ARBA00000900"/>
    </source>
</evidence>
<keyword evidence="17" id="KW-1185">Reference proteome</keyword>
<dbReference type="Pfam" id="PF14634">
    <property type="entry name" value="zf-RING_5"/>
    <property type="match status" value="1"/>
</dbReference>
<dbReference type="Pfam" id="PF00642">
    <property type="entry name" value="zf-CCCH"/>
    <property type="match status" value="1"/>
</dbReference>
<dbReference type="PROSITE" id="PS00518">
    <property type="entry name" value="ZF_RING_1"/>
    <property type="match status" value="1"/>
</dbReference>
<organism evidence="16 17">
    <name type="scientific">Larinioides sclopetarius</name>
    <dbReference type="NCBI Taxonomy" id="280406"/>
    <lineage>
        <taxon>Eukaryota</taxon>
        <taxon>Metazoa</taxon>
        <taxon>Ecdysozoa</taxon>
        <taxon>Arthropoda</taxon>
        <taxon>Chelicerata</taxon>
        <taxon>Arachnida</taxon>
        <taxon>Araneae</taxon>
        <taxon>Araneomorphae</taxon>
        <taxon>Entelegynae</taxon>
        <taxon>Araneoidea</taxon>
        <taxon>Araneidae</taxon>
        <taxon>Larinioides</taxon>
    </lineage>
</organism>
<dbReference type="SUPFAM" id="SSF90229">
    <property type="entry name" value="CCCH zinc finger"/>
    <property type="match status" value="1"/>
</dbReference>
<dbReference type="FunFam" id="3.30.40.10:FF:000047">
    <property type="entry name" value="Roquin-2 isoform 1"/>
    <property type="match status" value="1"/>
</dbReference>
<evidence type="ECO:0000313" key="16">
    <source>
        <dbReference type="EMBL" id="CAL1261375.1"/>
    </source>
</evidence>
<keyword evidence="7 11" id="KW-0479">Metal-binding</keyword>
<dbReference type="EC" id="2.3.2.27" evidence="4"/>
<dbReference type="InterPro" id="IPR036855">
    <property type="entry name" value="Znf_CCCH_sf"/>
</dbReference>
<dbReference type="Gene3D" id="4.10.1000.10">
    <property type="entry name" value="Zinc finger, CCCH-type"/>
    <property type="match status" value="1"/>
</dbReference>
<evidence type="ECO:0000256" key="11">
    <source>
        <dbReference type="PROSITE-ProRule" id="PRU00723"/>
    </source>
</evidence>
<dbReference type="InterPro" id="IPR041523">
    <property type="entry name" value="ROQ_II"/>
</dbReference>
<feature type="coiled-coil region" evidence="12">
    <location>
        <begin position="671"/>
        <end position="698"/>
    </location>
</feature>
<evidence type="ECO:0000256" key="2">
    <source>
        <dbReference type="ARBA" id="ARBA00004201"/>
    </source>
</evidence>
<dbReference type="CDD" id="cd16638">
    <property type="entry name" value="mRING-HC-C3HC3D_Roquin"/>
    <property type="match status" value="1"/>
</dbReference>
<keyword evidence="8 11" id="KW-0863">Zinc-finger</keyword>
<evidence type="ECO:0000256" key="8">
    <source>
        <dbReference type="ARBA" id="ARBA00022771"/>
    </source>
</evidence>
<dbReference type="AlphaFoldDB" id="A0AAV1YR24"/>
<evidence type="ECO:0000256" key="9">
    <source>
        <dbReference type="ARBA" id="ARBA00022833"/>
    </source>
</evidence>
<dbReference type="GO" id="GO:0000288">
    <property type="term" value="P:nuclear-transcribed mRNA catabolic process, deadenylation-dependent decay"/>
    <property type="evidence" value="ECO:0007669"/>
    <property type="project" value="TreeGrafter"/>
</dbReference>
<dbReference type="PANTHER" id="PTHR13139:SF54">
    <property type="entry name" value="RING-TYPE E3 UBIQUITIN TRANSFERASE"/>
    <property type="match status" value="1"/>
</dbReference>
<dbReference type="InterPro" id="IPR052249">
    <property type="entry name" value="Roquin_domain"/>
</dbReference>
<name>A0AAV1YR24_9ARAC</name>
<feature type="domain" description="C3H1-type" evidence="15">
    <location>
        <begin position="412"/>
        <end position="440"/>
    </location>
</feature>